<proteinExistence type="predicted"/>
<protein>
    <submittedName>
        <fullName evidence="1">Uncharacterized protein</fullName>
    </submittedName>
</protein>
<sequence>MNEELVTMRHLRRPNLAVMRLRGRFWHGKATPEFMGMPLLALALSIRIHIENYAAAADYWR</sequence>
<name>A0ABY6IPC0_9HYPH</name>
<dbReference type="EMBL" id="CP107716">
    <property type="protein sequence ID" value="UYQ72453.1"/>
    <property type="molecule type" value="Genomic_DNA"/>
</dbReference>
<dbReference type="Proteomes" id="UP001163882">
    <property type="component" value="Chromosome"/>
</dbReference>
<dbReference type="RefSeq" id="WP_264226086.1">
    <property type="nucleotide sequence ID" value="NZ_CP107716.1"/>
</dbReference>
<evidence type="ECO:0000313" key="2">
    <source>
        <dbReference type="Proteomes" id="UP001163882"/>
    </source>
</evidence>
<accession>A0ABY6IPC0</accession>
<reference evidence="1" key="1">
    <citation type="submission" date="2022-10" db="EMBL/GenBank/DDBJ databases">
        <title>YIM 151497 complete genome.</title>
        <authorList>
            <person name="Chen X."/>
        </authorList>
    </citation>
    <scope>NUCLEOTIDE SEQUENCE</scope>
    <source>
        <strain evidence="1">YIM 151497</strain>
    </source>
</reference>
<organism evidence="1 2">
    <name type="scientific">Pelagibacterium flavum</name>
    <dbReference type="NCBI Taxonomy" id="2984530"/>
    <lineage>
        <taxon>Bacteria</taxon>
        <taxon>Pseudomonadati</taxon>
        <taxon>Pseudomonadota</taxon>
        <taxon>Alphaproteobacteria</taxon>
        <taxon>Hyphomicrobiales</taxon>
        <taxon>Devosiaceae</taxon>
        <taxon>Pelagibacterium</taxon>
    </lineage>
</organism>
<gene>
    <name evidence="1" type="ORF">OF122_01280</name>
</gene>
<evidence type="ECO:0000313" key="1">
    <source>
        <dbReference type="EMBL" id="UYQ72453.1"/>
    </source>
</evidence>
<keyword evidence="2" id="KW-1185">Reference proteome</keyword>